<feature type="compositionally biased region" description="Low complexity" evidence="1">
    <location>
        <begin position="35"/>
        <end position="83"/>
    </location>
</feature>
<dbReference type="Proteomes" id="UP000317716">
    <property type="component" value="Unassembled WGS sequence"/>
</dbReference>
<dbReference type="Pfam" id="PF12836">
    <property type="entry name" value="HHH_3"/>
    <property type="match status" value="1"/>
</dbReference>
<dbReference type="EMBL" id="VBOS01000279">
    <property type="protein sequence ID" value="TMQ54116.1"/>
    <property type="molecule type" value="Genomic_DNA"/>
</dbReference>
<dbReference type="AlphaFoldDB" id="A0A538SRW6"/>
<dbReference type="SUPFAM" id="SSF81585">
    <property type="entry name" value="PsbU/PolX domain-like"/>
    <property type="match status" value="1"/>
</dbReference>
<organism evidence="2 3">
    <name type="scientific">Eiseniibacteriota bacterium</name>
    <dbReference type="NCBI Taxonomy" id="2212470"/>
    <lineage>
        <taxon>Bacteria</taxon>
        <taxon>Candidatus Eiseniibacteriota</taxon>
    </lineage>
</organism>
<evidence type="ECO:0000313" key="3">
    <source>
        <dbReference type="Proteomes" id="UP000317716"/>
    </source>
</evidence>
<reference evidence="2 3" key="1">
    <citation type="journal article" date="2019" name="Nat. Microbiol.">
        <title>Mediterranean grassland soil C-N compound turnover is dependent on rainfall and depth, and is mediated by genomically divergent microorganisms.</title>
        <authorList>
            <person name="Diamond S."/>
            <person name="Andeer P.F."/>
            <person name="Li Z."/>
            <person name="Crits-Christoph A."/>
            <person name="Burstein D."/>
            <person name="Anantharaman K."/>
            <person name="Lane K.R."/>
            <person name="Thomas B.C."/>
            <person name="Pan C."/>
            <person name="Northen T.R."/>
            <person name="Banfield J.F."/>
        </authorList>
    </citation>
    <scope>NUCLEOTIDE SEQUENCE [LARGE SCALE GENOMIC DNA]</scope>
    <source>
        <strain evidence="2">WS_2</strain>
    </source>
</reference>
<dbReference type="Gene3D" id="1.10.150.320">
    <property type="entry name" value="Photosystem II 12 kDa extrinsic protein"/>
    <property type="match status" value="1"/>
</dbReference>
<evidence type="ECO:0000313" key="2">
    <source>
        <dbReference type="EMBL" id="TMQ54116.1"/>
    </source>
</evidence>
<evidence type="ECO:0000256" key="1">
    <source>
        <dbReference type="SAM" id="MobiDB-lite"/>
    </source>
</evidence>
<gene>
    <name evidence="2" type="ORF">E6K72_07960</name>
</gene>
<feature type="region of interest" description="Disordered" evidence="1">
    <location>
        <begin position="35"/>
        <end position="98"/>
    </location>
</feature>
<accession>A0A538SRW6</accession>
<name>A0A538SRW6_UNCEI</name>
<proteinExistence type="predicted"/>
<sequence length="148" mass="15350">MALLWRWNMNRRNLILGTLLAGLLALPLLAAAQGSSSSSSSDASKAAPSAASDQSAASATSQPTASHAKSSSHSSSHHSSSSKVDLNTATKEQLAKVPGLTEETADKIIAARPFKGKNELVSKKIVTEAEYKTISAHVIAKQPSVASK</sequence>
<comment type="caution">
    <text evidence="2">The sequence shown here is derived from an EMBL/GenBank/DDBJ whole genome shotgun (WGS) entry which is preliminary data.</text>
</comment>
<protein>
    <submittedName>
        <fullName evidence="2">Helix-hairpin-helix domain-containing protein</fullName>
    </submittedName>
</protein>